<keyword evidence="7" id="KW-1185">Reference proteome</keyword>
<keyword evidence="3 5" id="KW-1133">Transmembrane helix</keyword>
<dbReference type="InterPro" id="IPR004710">
    <property type="entry name" value="Bilac:Na_transpt"/>
</dbReference>
<feature type="transmembrane region" description="Helical" evidence="5">
    <location>
        <begin position="208"/>
        <end position="228"/>
    </location>
</feature>
<evidence type="ECO:0000256" key="1">
    <source>
        <dbReference type="ARBA" id="ARBA00004141"/>
    </source>
</evidence>
<feature type="transmembrane region" description="Helical" evidence="5">
    <location>
        <begin position="6"/>
        <end position="28"/>
    </location>
</feature>
<dbReference type="PANTHER" id="PTHR10361">
    <property type="entry name" value="SODIUM-BILE ACID COTRANSPORTER"/>
    <property type="match status" value="1"/>
</dbReference>
<evidence type="ECO:0000256" key="4">
    <source>
        <dbReference type="ARBA" id="ARBA00023136"/>
    </source>
</evidence>
<name>A0A418XJH8_9PSED</name>
<feature type="transmembrane region" description="Helical" evidence="5">
    <location>
        <begin position="240"/>
        <end position="261"/>
    </location>
</feature>
<dbReference type="Proteomes" id="UP000284021">
    <property type="component" value="Unassembled WGS sequence"/>
</dbReference>
<dbReference type="PANTHER" id="PTHR10361:SF28">
    <property type="entry name" value="P3 PROTEIN-RELATED"/>
    <property type="match status" value="1"/>
</dbReference>
<comment type="caution">
    <text evidence="6">The sequence shown here is derived from an EMBL/GenBank/DDBJ whole genome shotgun (WGS) entry which is preliminary data.</text>
</comment>
<dbReference type="GO" id="GO:0016020">
    <property type="term" value="C:membrane"/>
    <property type="evidence" value="ECO:0007669"/>
    <property type="project" value="UniProtKB-SubCell"/>
</dbReference>
<reference evidence="6 7" key="1">
    <citation type="submission" date="2018-09" db="EMBL/GenBank/DDBJ databases">
        <authorList>
            <person name="Zhu H."/>
        </authorList>
    </citation>
    <scope>NUCLEOTIDE SEQUENCE [LARGE SCALE GENOMIC DNA]</scope>
    <source>
        <strain evidence="6 7">K1S02-6</strain>
    </source>
</reference>
<accession>A0A418XJH8</accession>
<feature type="transmembrane region" description="Helical" evidence="5">
    <location>
        <begin position="40"/>
        <end position="62"/>
    </location>
</feature>
<gene>
    <name evidence="6" type="ORF">D3879_04970</name>
</gene>
<feature type="transmembrane region" description="Helical" evidence="5">
    <location>
        <begin position="68"/>
        <end position="85"/>
    </location>
</feature>
<feature type="transmembrane region" description="Helical" evidence="5">
    <location>
        <begin position="178"/>
        <end position="196"/>
    </location>
</feature>
<dbReference type="EMBL" id="QYUR01000002">
    <property type="protein sequence ID" value="RJG12638.1"/>
    <property type="molecule type" value="Genomic_DNA"/>
</dbReference>
<feature type="transmembrane region" description="Helical" evidence="5">
    <location>
        <begin position="146"/>
        <end position="166"/>
    </location>
</feature>
<keyword evidence="2 5" id="KW-0812">Transmembrane</keyword>
<keyword evidence="4 5" id="KW-0472">Membrane</keyword>
<dbReference type="InterPro" id="IPR002657">
    <property type="entry name" value="BilAc:Na_symport/Acr3"/>
</dbReference>
<evidence type="ECO:0000313" key="6">
    <source>
        <dbReference type="EMBL" id="RJG12638.1"/>
    </source>
</evidence>
<dbReference type="RefSeq" id="WP_119952964.1">
    <property type="nucleotide sequence ID" value="NZ_QYUR01000002.1"/>
</dbReference>
<comment type="subcellular location">
    <subcellularLocation>
        <location evidence="1">Membrane</location>
        <topology evidence="1">Multi-pass membrane protein</topology>
    </subcellularLocation>
</comment>
<dbReference type="Gene3D" id="1.20.1530.20">
    <property type="match status" value="1"/>
</dbReference>
<evidence type="ECO:0000256" key="2">
    <source>
        <dbReference type="ARBA" id="ARBA00022692"/>
    </source>
</evidence>
<proteinExistence type="predicted"/>
<dbReference type="OrthoDB" id="9806785at2"/>
<organism evidence="6 7">
    <name type="scientific">Pseudomonas cavernicola</name>
    <dbReference type="NCBI Taxonomy" id="2320866"/>
    <lineage>
        <taxon>Bacteria</taxon>
        <taxon>Pseudomonadati</taxon>
        <taxon>Pseudomonadota</taxon>
        <taxon>Gammaproteobacteria</taxon>
        <taxon>Pseudomonadales</taxon>
        <taxon>Pseudomonadaceae</taxon>
        <taxon>Pseudomonas</taxon>
    </lineage>
</organism>
<dbReference type="AlphaFoldDB" id="A0A418XJH8"/>
<evidence type="ECO:0000256" key="3">
    <source>
        <dbReference type="ARBA" id="ARBA00022989"/>
    </source>
</evidence>
<sequence>MNYDASQQLILGLVLAALIFGVSLELRLEQFRAVLRQPQPILAGMLGQCLLLPWLTLLVTLLVDLHPGLELGLLLVACCPGGNLSNVMTHLARGNTALSMSMTTLSSLLALVLLPLNFALTSSCNPEAAAYLAERMESLHVDHLSILLNLLWLLGLPLVLGMLVGNLWPRVAERIMPWFKRFALLAFALFVVGALANNWKMFSSNLGLVLLIVVLHNLSAILIGWLMAKLARQRGANLRAMVIEISMHNSGLALGLIFAQFGGEPNMALVAAFWGTWHLISGLLLVLVWRNRPLAPRPLHEESLSCAS</sequence>
<dbReference type="Pfam" id="PF01758">
    <property type="entry name" value="SBF"/>
    <property type="match status" value="1"/>
</dbReference>
<feature type="transmembrane region" description="Helical" evidence="5">
    <location>
        <begin position="267"/>
        <end position="289"/>
    </location>
</feature>
<evidence type="ECO:0000256" key="5">
    <source>
        <dbReference type="SAM" id="Phobius"/>
    </source>
</evidence>
<protein>
    <submittedName>
        <fullName evidence="6">Bile acid:sodium symporter family protein</fullName>
    </submittedName>
</protein>
<feature type="transmembrane region" description="Helical" evidence="5">
    <location>
        <begin position="97"/>
        <end position="116"/>
    </location>
</feature>
<evidence type="ECO:0000313" key="7">
    <source>
        <dbReference type="Proteomes" id="UP000284021"/>
    </source>
</evidence>
<dbReference type="InterPro" id="IPR038770">
    <property type="entry name" value="Na+/solute_symporter_sf"/>
</dbReference>